<name>A0AAN9RIV9_PHACN</name>
<protein>
    <recommendedName>
        <fullName evidence="13">Axial regulator YABBY 4</fullName>
    </recommendedName>
</protein>
<comment type="caution">
    <text evidence="11">The sequence shown here is derived from an EMBL/GenBank/DDBJ whole genome shotgun (WGS) entry which is preliminary data.</text>
</comment>
<dbReference type="Proteomes" id="UP001374584">
    <property type="component" value="Unassembled WGS sequence"/>
</dbReference>
<reference evidence="11 12" key="1">
    <citation type="submission" date="2024-01" db="EMBL/GenBank/DDBJ databases">
        <title>The genomes of 5 underutilized Papilionoideae crops provide insights into root nodulation and disease resistanc.</title>
        <authorList>
            <person name="Jiang F."/>
        </authorList>
    </citation>
    <scope>NUCLEOTIDE SEQUENCE [LARGE SCALE GENOMIC DNA]</scope>
    <source>
        <strain evidence="11">JINMINGXINNONG_FW02</strain>
        <tissue evidence="11">Leaves</tissue>
    </source>
</reference>
<evidence type="ECO:0000259" key="10">
    <source>
        <dbReference type="Pfam" id="PF24868"/>
    </source>
</evidence>
<keyword evidence="8" id="KW-1133">Transmembrane helix</keyword>
<accession>A0AAN9RIV9</accession>
<keyword evidence="8" id="KW-0472">Membrane</keyword>
<evidence type="ECO:0000256" key="4">
    <source>
        <dbReference type="ARBA" id="ARBA00022771"/>
    </source>
</evidence>
<evidence type="ECO:0000256" key="2">
    <source>
        <dbReference type="ARBA" id="ARBA00010325"/>
    </source>
</evidence>
<dbReference type="InterPro" id="IPR056776">
    <property type="entry name" value="YABBY_N"/>
</dbReference>
<evidence type="ECO:0000256" key="5">
    <source>
        <dbReference type="ARBA" id="ARBA00022833"/>
    </source>
</evidence>
<feature type="region of interest" description="Disordered" evidence="7">
    <location>
        <begin position="244"/>
        <end position="279"/>
    </location>
</feature>
<dbReference type="PANTHER" id="PTHR31675">
    <property type="entry name" value="PROTEIN YABBY 6-RELATED"/>
    <property type="match status" value="1"/>
</dbReference>
<dbReference type="Pfam" id="PF24868">
    <property type="entry name" value="YABBY_N"/>
    <property type="match status" value="1"/>
</dbReference>
<keyword evidence="4" id="KW-0863">Zinc-finger</keyword>
<feature type="transmembrane region" description="Helical" evidence="8">
    <location>
        <begin position="76"/>
        <end position="101"/>
    </location>
</feature>
<gene>
    <name evidence="11" type="ORF">VNO80_09867</name>
</gene>
<evidence type="ECO:0000256" key="6">
    <source>
        <dbReference type="ARBA" id="ARBA00023242"/>
    </source>
</evidence>
<keyword evidence="8" id="KW-0812">Transmembrane</keyword>
<dbReference type="EMBL" id="JAYMYR010000004">
    <property type="protein sequence ID" value="KAK7367848.1"/>
    <property type="molecule type" value="Genomic_DNA"/>
</dbReference>
<evidence type="ECO:0000313" key="11">
    <source>
        <dbReference type="EMBL" id="KAK7367848.1"/>
    </source>
</evidence>
<dbReference type="GO" id="GO:0045165">
    <property type="term" value="P:cell fate commitment"/>
    <property type="evidence" value="ECO:0007669"/>
    <property type="project" value="TreeGrafter"/>
</dbReference>
<keyword evidence="6" id="KW-0539">Nucleus</keyword>
<dbReference type="Gene3D" id="1.10.30.10">
    <property type="entry name" value="High mobility group box domain"/>
    <property type="match status" value="1"/>
</dbReference>
<evidence type="ECO:0008006" key="13">
    <source>
        <dbReference type="Google" id="ProtNLM"/>
    </source>
</evidence>
<evidence type="ECO:0000256" key="1">
    <source>
        <dbReference type="ARBA" id="ARBA00004123"/>
    </source>
</evidence>
<evidence type="ECO:0000256" key="7">
    <source>
        <dbReference type="SAM" id="MobiDB-lite"/>
    </source>
</evidence>
<comment type="subcellular location">
    <subcellularLocation>
        <location evidence="1">Nucleus</location>
    </subcellularLocation>
</comment>
<evidence type="ECO:0000256" key="8">
    <source>
        <dbReference type="SAM" id="Phobius"/>
    </source>
</evidence>
<proteinExistence type="inferred from homology"/>
<sequence>MTHYLLYVSLWKLPLPSTTEVFSALSFSSRTERGLGVLHLHLSIFFFLFLSYTLTNSDRYTPMSTLNHLFDLPEQICYVQCGFCTTILMVSVPCSSLSMVVTVRCGHCTSLLSVNMMKASFVPFHLLASLSHLEPKESSPEQDANKTLNSHSASLMTFSDCEEEDVIPMSNIVNKPPEKRQRTPSAYNCFIKEEIKRLKAENPDMAHKEAFSTAAKNWANFPPTQCKGDDQESCIQTDQLVDLDSQVDPPDAEVNEEDGQGFRGRKVQRNSIFERTPFE</sequence>
<dbReference type="GO" id="GO:0005634">
    <property type="term" value="C:nucleus"/>
    <property type="evidence" value="ECO:0007669"/>
    <property type="project" value="UniProtKB-SubCell"/>
</dbReference>
<feature type="domain" description="YABBY protein C-terminal" evidence="9">
    <location>
        <begin position="160"/>
        <end position="227"/>
    </location>
</feature>
<dbReference type="Pfam" id="PF04690">
    <property type="entry name" value="YABBY"/>
    <property type="match status" value="1"/>
</dbReference>
<keyword evidence="5" id="KW-0862">Zinc</keyword>
<dbReference type="SUPFAM" id="SSF47095">
    <property type="entry name" value="HMG-box"/>
    <property type="match status" value="1"/>
</dbReference>
<dbReference type="GO" id="GO:0009944">
    <property type="term" value="P:polarity specification of adaxial/abaxial axis"/>
    <property type="evidence" value="ECO:0007669"/>
    <property type="project" value="TreeGrafter"/>
</dbReference>
<dbReference type="InterPro" id="IPR056775">
    <property type="entry name" value="YABBY_C"/>
</dbReference>
<feature type="transmembrane region" description="Helical" evidence="8">
    <location>
        <begin position="35"/>
        <end position="55"/>
    </location>
</feature>
<keyword evidence="12" id="KW-1185">Reference proteome</keyword>
<evidence type="ECO:0000256" key="3">
    <source>
        <dbReference type="ARBA" id="ARBA00022723"/>
    </source>
</evidence>
<dbReference type="GO" id="GO:0048481">
    <property type="term" value="P:plant ovule development"/>
    <property type="evidence" value="ECO:0007669"/>
    <property type="project" value="TreeGrafter"/>
</dbReference>
<keyword evidence="3" id="KW-0479">Metal-binding</keyword>
<dbReference type="AlphaFoldDB" id="A0AAN9RIV9"/>
<dbReference type="InterPro" id="IPR006780">
    <property type="entry name" value="YABBY"/>
</dbReference>
<comment type="similarity">
    <text evidence="2">Belongs to the YABBY family.</text>
</comment>
<dbReference type="FunFam" id="1.10.30.10:FF:000076">
    <property type="entry name" value="Axial regulator YABBY 4"/>
    <property type="match status" value="1"/>
</dbReference>
<dbReference type="InterPro" id="IPR036910">
    <property type="entry name" value="HMG_box_dom_sf"/>
</dbReference>
<evidence type="ECO:0000259" key="9">
    <source>
        <dbReference type="Pfam" id="PF04690"/>
    </source>
</evidence>
<feature type="compositionally biased region" description="Acidic residues" evidence="7">
    <location>
        <begin position="250"/>
        <end position="259"/>
    </location>
</feature>
<evidence type="ECO:0000313" key="12">
    <source>
        <dbReference type="Proteomes" id="UP001374584"/>
    </source>
</evidence>
<dbReference type="GO" id="GO:0008270">
    <property type="term" value="F:zinc ion binding"/>
    <property type="evidence" value="ECO:0007669"/>
    <property type="project" value="UniProtKB-KW"/>
</dbReference>
<dbReference type="CDD" id="cd00084">
    <property type="entry name" value="HMG-box_SF"/>
    <property type="match status" value="1"/>
</dbReference>
<organism evidence="11 12">
    <name type="scientific">Phaseolus coccineus</name>
    <name type="common">Scarlet runner bean</name>
    <name type="synonym">Phaseolus multiflorus</name>
    <dbReference type="NCBI Taxonomy" id="3886"/>
    <lineage>
        <taxon>Eukaryota</taxon>
        <taxon>Viridiplantae</taxon>
        <taxon>Streptophyta</taxon>
        <taxon>Embryophyta</taxon>
        <taxon>Tracheophyta</taxon>
        <taxon>Spermatophyta</taxon>
        <taxon>Magnoliopsida</taxon>
        <taxon>eudicotyledons</taxon>
        <taxon>Gunneridae</taxon>
        <taxon>Pentapetalae</taxon>
        <taxon>rosids</taxon>
        <taxon>fabids</taxon>
        <taxon>Fabales</taxon>
        <taxon>Fabaceae</taxon>
        <taxon>Papilionoideae</taxon>
        <taxon>50 kb inversion clade</taxon>
        <taxon>NPAAA clade</taxon>
        <taxon>indigoferoid/millettioid clade</taxon>
        <taxon>Phaseoleae</taxon>
        <taxon>Phaseolus</taxon>
    </lineage>
</organism>
<dbReference type="PANTHER" id="PTHR31675:SF8">
    <property type="entry name" value="AXIAL REGULATOR YABBY 4"/>
    <property type="match status" value="1"/>
</dbReference>
<feature type="domain" description="YABBY N-terminal" evidence="10">
    <location>
        <begin position="72"/>
        <end position="124"/>
    </location>
</feature>